<accession>A0ABZ3ERG8</accession>
<dbReference type="EMBL" id="CP146256">
    <property type="protein sequence ID" value="XAH72812.1"/>
    <property type="molecule type" value="Genomic_DNA"/>
</dbReference>
<dbReference type="Proteomes" id="UP001451571">
    <property type="component" value="Chromosome"/>
</dbReference>
<keyword evidence="2" id="KW-1185">Reference proteome</keyword>
<protein>
    <submittedName>
        <fullName evidence="1">Uncharacterized protein</fullName>
    </submittedName>
</protein>
<gene>
    <name evidence="1" type="ORF">V6984_15030</name>
</gene>
<dbReference type="RefSeq" id="WP_342756425.1">
    <property type="nucleotide sequence ID" value="NZ_CP146256.1"/>
</dbReference>
<sequence>MLRQYTPEEYKKMVLDFIQINKAAAQALNKEIVWTSDVFGMSREELVNFIIYKICGNPKSIKYVLNQKNKLSLFLDWCVSNGYISSNHLRDEEFDDEAFIFKSIEAMDITVFYDDTVEHLIASLQLNKLFYELLIRGFYEGIRTIDDFIRLKYNDVDFDNRTIYTGGVCKQMSDRFFELLIQYKSCYTWEVCWTRKEFIGDNNKISVQDMNQYKDYIIKIKETGDLTDELYKSRMAAIIGKYFIRISQYAGYSVSADMLYISGFVNYVKEVCDRENKPVEYYIKLFYVRLNQRGFTRIKDLSDEYGFSAGNTTPLEIRRKCLPYIVRGKYYR</sequence>
<evidence type="ECO:0000313" key="2">
    <source>
        <dbReference type="Proteomes" id="UP001451571"/>
    </source>
</evidence>
<organism evidence="1 2">
    <name type="scientific">Kineothrix sedimenti</name>
    <dbReference type="NCBI Taxonomy" id="3123317"/>
    <lineage>
        <taxon>Bacteria</taxon>
        <taxon>Bacillati</taxon>
        <taxon>Bacillota</taxon>
        <taxon>Clostridia</taxon>
        <taxon>Lachnospirales</taxon>
        <taxon>Lachnospiraceae</taxon>
        <taxon>Kineothrix</taxon>
    </lineage>
</organism>
<dbReference type="InterPro" id="IPR011010">
    <property type="entry name" value="DNA_brk_join_enz"/>
</dbReference>
<reference evidence="1 2" key="1">
    <citation type="submission" date="2024-02" db="EMBL/GenBank/DDBJ databases">
        <title>Bacterial strain from lacustrine sediment.</title>
        <authorList>
            <person name="Petit C."/>
            <person name="Fadhlaoui K."/>
        </authorList>
    </citation>
    <scope>NUCLEOTIDE SEQUENCE [LARGE SCALE GENOMIC DNA]</scope>
    <source>
        <strain evidence="1 2">IPX-CK</strain>
    </source>
</reference>
<proteinExistence type="predicted"/>
<evidence type="ECO:0000313" key="1">
    <source>
        <dbReference type="EMBL" id="XAH72812.1"/>
    </source>
</evidence>
<name>A0ABZ3ERG8_9FIRM</name>
<dbReference type="SUPFAM" id="SSF56349">
    <property type="entry name" value="DNA breaking-rejoining enzymes"/>
    <property type="match status" value="1"/>
</dbReference>